<protein>
    <submittedName>
        <fullName evidence="9">Citrate transporter family protein</fullName>
    </submittedName>
</protein>
<name>A0A1V3XMM4_MYCKA</name>
<evidence type="ECO:0000313" key="9">
    <source>
        <dbReference type="EMBL" id="OOK80477.1"/>
    </source>
</evidence>
<dbReference type="GO" id="GO:0005886">
    <property type="term" value="C:plasma membrane"/>
    <property type="evidence" value="ECO:0007669"/>
    <property type="project" value="TreeGrafter"/>
</dbReference>
<evidence type="ECO:0000256" key="6">
    <source>
        <dbReference type="ARBA" id="ARBA00023136"/>
    </source>
</evidence>
<evidence type="ECO:0000259" key="8">
    <source>
        <dbReference type="Pfam" id="PF03600"/>
    </source>
</evidence>
<keyword evidence="5 7" id="KW-1133">Transmembrane helix</keyword>
<dbReference type="PANTHER" id="PTHR43652">
    <property type="entry name" value="BASIC AMINO ACID ANTIPORTER YFCC-RELATED"/>
    <property type="match status" value="1"/>
</dbReference>
<comment type="subcellular location">
    <subcellularLocation>
        <location evidence="1">Membrane</location>
        <topology evidence="1">Multi-pass membrane protein</topology>
    </subcellularLocation>
</comment>
<evidence type="ECO:0000256" key="2">
    <source>
        <dbReference type="ARBA" id="ARBA00022448"/>
    </source>
</evidence>
<feature type="transmembrane region" description="Helical" evidence="7">
    <location>
        <begin position="231"/>
        <end position="251"/>
    </location>
</feature>
<dbReference type="PANTHER" id="PTHR43652:SF1">
    <property type="entry name" value="RESPONSE REGULATOR"/>
    <property type="match status" value="1"/>
</dbReference>
<dbReference type="GO" id="GO:0055085">
    <property type="term" value="P:transmembrane transport"/>
    <property type="evidence" value="ECO:0007669"/>
    <property type="project" value="InterPro"/>
</dbReference>
<dbReference type="AlphaFoldDB" id="A0A1V3XMM4"/>
<feature type="domain" description="Citrate transporter-like" evidence="8">
    <location>
        <begin position="62"/>
        <end position="186"/>
    </location>
</feature>
<comment type="caution">
    <text evidence="9">The sequence shown here is derived from an EMBL/GenBank/DDBJ whole genome shotgun (WGS) entry which is preliminary data.</text>
</comment>
<dbReference type="Pfam" id="PF03600">
    <property type="entry name" value="CitMHS"/>
    <property type="match status" value="1"/>
</dbReference>
<feature type="transmembrane region" description="Helical" evidence="7">
    <location>
        <begin position="83"/>
        <end position="101"/>
    </location>
</feature>
<dbReference type="InterPro" id="IPR004680">
    <property type="entry name" value="Cit_transptr-like_dom"/>
</dbReference>
<gene>
    <name evidence="9" type="ORF">BZL29_2556</name>
</gene>
<keyword evidence="4" id="KW-0677">Repeat</keyword>
<feature type="transmembrane region" description="Helical" evidence="7">
    <location>
        <begin position="108"/>
        <end position="126"/>
    </location>
</feature>
<evidence type="ECO:0000256" key="7">
    <source>
        <dbReference type="SAM" id="Phobius"/>
    </source>
</evidence>
<proteinExistence type="predicted"/>
<evidence type="ECO:0000256" key="5">
    <source>
        <dbReference type="ARBA" id="ARBA00022989"/>
    </source>
</evidence>
<sequence>MLAAHRLDHEIHLPAKLNVGDTLLVEGSWDSLEATSANPDVLLVDAPSEVRRQTVKLGRGSGRAIAIAVTMVALMATALLTPAVAGILAAIMVILTGVIAPEDAYRRVQWGTVFLIAGILPMSTAVEQSGLADVIAGTIVDAVGRLGPAAILAVIFVVGMLLTQVLTGIPATLIMIPITLSVAKTVGVSPVPLLMGVLIGCSAAFLTPVAAPANAIIMGPGGYRFMDYLKLGLPVTIVFFLAAVIYTPLFWPF</sequence>
<feature type="transmembrane region" description="Helical" evidence="7">
    <location>
        <begin position="146"/>
        <end position="179"/>
    </location>
</feature>
<keyword evidence="3 7" id="KW-0812">Transmembrane</keyword>
<reference evidence="9 10" key="1">
    <citation type="submission" date="2017-02" db="EMBL/GenBank/DDBJ databases">
        <title>Complete genome sequences of Mycobacterium kansasii strains isolated from rhesus macaques.</title>
        <authorList>
            <person name="Panda A."/>
            <person name="Nagaraj S."/>
            <person name="Zhao X."/>
            <person name="Tettelin H."/>
            <person name="Detolla L.J."/>
        </authorList>
    </citation>
    <scope>NUCLEOTIDE SEQUENCE [LARGE SCALE GENOMIC DNA]</scope>
    <source>
        <strain evidence="9 10">11-3469</strain>
    </source>
</reference>
<keyword evidence="2" id="KW-0813">Transport</keyword>
<dbReference type="Proteomes" id="UP000188532">
    <property type="component" value="Unassembled WGS sequence"/>
</dbReference>
<evidence type="ECO:0000313" key="10">
    <source>
        <dbReference type="Proteomes" id="UP000188532"/>
    </source>
</evidence>
<feature type="transmembrane region" description="Helical" evidence="7">
    <location>
        <begin position="191"/>
        <end position="211"/>
    </location>
</feature>
<accession>A0A1V3XMM4</accession>
<evidence type="ECO:0000256" key="1">
    <source>
        <dbReference type="ARBA" id="ARBA00004141"/>
    </source>
</evidence>
<evidence type="ECO:0000256" key="4">
    <source>
        <dbReference type="ARBA" id="ARBA00022737"/>
    </source>
</evidence>
<keyword evidence="6 7" id="KW-0472">Membrane</keyword>
<evidence type="ECO:0000256" key="3">
    <source>
        <dbReference type="ARBA" id="ARBA00022692"/>
    </source>
</evidence>
<organism evidence="9 10">
    <name type="scientific">Mycobacterium kansasii</name>
    <dbReference type="NCBI Taxonomy" id="1768"/>
    <lineage>
        <taxon>Bacteria</taxon>
        <taxon>Bacillati</taxon>
        <taxon>Actinomycetota</taxon>
        <taxon>Actinomycetes</taxon>
        <taxon>Mycobacteriales</taxon>
        <taxon>Mycobacteriaceae</taxon>
        <taxon>Mycobacterium</taxon>
    </lineage>
</organism>
<dbReference type="EMBL" id="MVBN01000002">
    <property type="protein sequence ID" value="OOK80477.1"/>
    <property type="molecule type" value="Genomic_DNA"/>
</dbReference>
<dbReference type="InterPro" id="IPR051679">
    <property type="entry name" value="DASS-Related_Transporters"/>
</dbReference>